<dbReference type="Pfam" id="PF01809">
    <property type="entry name" value="YidD"/>
    <property type="match status" value="1"/>
</dbReference>
<dbReference type="SMART" id="SM01234">
    <property type="entry name" value="Haemolytic"/>
    <property type="match status" value="1"/>
</dbReference>
<dbReference type="InterPro" id="IPR002696">
    <property type="entry name" value="Membr_insert_effic_factor_YidD"/>
</dbReference>
<keyword evidence="1" id="KW-1003">Cell membrane</keyword>
<comment type="subcellular location">
    <subcellularLocation>
        <location evidence="1">Cell membrane</location>
        <topology evidence="1">Peripheral membrane protein</topology>
        <orientation evidence="1">Cytoplasmic side</orientation>
    </subcellularLocation>
</comment>
<dbReference type="HAMAP" id="MF_00386">
    <property type="entry name" value="UPF0161_YidD"/>
    <property type="match status" value="1"/>
</dbReference>
<organism evidence="2 3">
    <name type="scientific">Candidatus Edwardsbacteria bacterium GWF2_54_11</name>
    <dbReference type="NCBI Taxonomy" id="1817851"/>
    <lineage>
        <taxon>Bacteria</taxon>
        <taxon>Candidatus Edwardsiibacteriota</taxon>
    </lineage>
</organism>
<sequence length="84" mass="9356">MLRGLLTFILASVIQFYRITVGLLLPDSCRYSPTCSVYALGAVRTHGPWRGSWLAVRRVLRCHPFHAGGYDPVPGLKTKEGKNI</sequence>
<name>A0A1F5R4C3_9BACT</name>
<evidence type="ECO:0000313" key="3">
    <source>
        <dbReference type="Proteomes" id="UP000177230"/>
    </source>
</evidence>
<accession>A0A1F5R4C3</accession>
<comment type="similarity">
    <text evidence="1">Belongs to the UPF0161 family.</text>
</comment>
<keyword evidence="1" id="KW-0472">Membrane</keyword>
<evidence type="ECO:0000313" key="2">
    <source>
        <dbReference type="EMBL" id="OGF09314.1"/>
    </source>
</evidence>
<protein>
    <recommendedName>
        <fullName evidence="1">Putative membrane protein insertion efficiency factor</fullName>
    </recommendedName>
</protein>
<dbReference type="NCBIfam" id="TIGR00278">
    <property type="entry name" value="membrane protein insertion efficiency factor YidD"/>
    <property type="match status" value="1"/>
</dbReference>
<dbReference type="AlphaFoldDB" id="A0A1F5R4C3"/>
<reference evidence="2 3" key="1">
    <citation type="journal article" date="2016" name="Nat. Commun.">
        <title>Thousands of microbial genomes shed light on interconnected biogeochemical processes in an aquifer system.</title>
        <authorList>
            <person name="Anantharaman K."/>
            <person name="Brown C.T."/>
            <person name="Hug L.A."/>
            <person name="Sharon I."/>
            <person name="Castelle C.J."/>
            <person name="Probst A.J."/>
            <person name="Thomas B.C."/>
            <person name="Singh A."/>
            <person name="Wilkins M.J."/>
            <person name="Karaoz U."/>
            <person name="Brodie E.L."/>
            <person name="Williams K.H."/>
            <person name="Hubbard S.S."/>
            <person name="Banfield J.F."/>
        </authorList>
    </citation>
    <scope>NUCLEOTIDE SEQUENCE [LARGE SCALE GENOMIC DNA]</scope>
</reference>
<comment type="function">
    <text evidence="1">Could be involved in insertion of integral membrane proteins into the membrane.</text>
</comment>
<proteinExistence type="inferred from homology"/>
<dbReference type="PANTHER" id="PTHR33383:SF1">
    <property type="entry name" value="MEMBRANE PROTEIN INSERTION EFFICIENCY FACTOR-RELATED"/>
    <property type="match status" value="1"/>
</dbReference>
<dbReference type="Proteomes" id="UP000177230">
    <property type="component" value="Unassembled WGS sequence"/>
</dbReference>
<evidence type="ECO:0000256" key="1">
    <source>
        <dbReference type="HAMAP-Rule" id="MF_00386"/>
    </source>
</evidence>
<dbReference type="PANTHER" id="PTHR33383">
    <property type="entry name" value="MEMBRANE PROTEIN INSERTION EFFICIENCY FACTOR-RELATED"/>
    <property type="match status" value="1"/>
</dbReference>
<dbReference type="EMBL" id="MFFM01000042">
    <property type="protein sequence ID" value="OGF09314.1"/>
    <property type="molecule type" value="Genomic_DNA"/>
</dbReference>
<dbReference type="GO" id="GO:0005886">
    <property type="term" value="C:plasma membrane"/>
    <property type="evidence" value="ECO:0007669"/>
    <property type="project" value="UniProtKB-SubCell"/>
</dbReference>
<gene>
    <name evidence="2" type="ORF">A2024_08480</name>
</gene>
<comment type="caution">
    <text evidence="2">The sequence shown here is derived from an EMBL/GenBank/DDBJ whole genome shotgun (WGS) entry which is preliminary data.</text>
</comment>